<comment type="caution">
    <text evidence="3">The sequence shown here is derived from an EMBL/GenBank/DDBJ whole genome shotgun (WGS) entry which is preliminary data.</text>
</comment>
<keyword evidence="4" id="KW-1185">Reference proteome</keyword>
<evidence type="ECO:0000313" key="4">
    <source>
        <dbReference type="Proteomes" id="UP001634007"/>
    </source>
</evidence>
<dbReference type="InterPro" id="IPR020904">
    <property type="entry name" value="Sc_DH/Rdtase_CS"/>
</dbReference>
<protein>
    <submittedName>
        <fullName evidence="3">Uncharacterized protein</fullName>
    </submittedName>
</protein>
<dbReference type="GO" id="GO:0016491">
    <property type="term" value="F:oxidoreductase activity"/>
    <property type="evidence" value="ECO:0007669"/>
    <property type="project" value="UniProtKB-KW"/>
</dbReference>
<dbReference type="PANTHER" id="PTHR43180">
    <property type="entry name" value="3-OXOACYL-(ACYL-CARRIER-PROTEIN) REDUCTASE (AFU_ORTHOLOGUE AFUA_6G11210)"/>
    <property type="match status" value="1"/>
</dbReference>
<organism evidence="3 4">
    <name type="scientific">Eucalyptus globulus</name>
    <name type="common">Tasmanian blue gum</name>
    <dbReference type="NCBI Taxonomy" id="34317"/>
    <lineage>
        <taxon>Eukaryota</taxon>
        <taxon>Viridiplantae</taxon>
        <taxon>Streptophyta</taxon>
        <taxon>Embryophyta</taxon>
        <taxon>Tracheophyta</taxon>
        <taxon>Spermatophyta</taxon>
        <taxon>Magnoliopsida</taxon>
        <taxon>eudicotyledons</taxon>
        <taxon>Gunneridae</taxon>
        <taxon>Pentapetalae</taxon>
        <taxon>rosids</taxon>
        <taxon>malvids</taxon>
        <taxon>Myrtales</taxon>
        <taxon>Myrtaceae</taxon>
        <taxon>Myrtoideae</taxon>
        <taxon>Eucalypteae</taxon>
        <taxon>Eucalyptus</taxon>
    </lineage>
</organism>
<dbReference type="InterPro" id="IPR002347">
    <property type="entry name" value="SDR_fam"/>
</dbReference>
<gene>
    <name evidence="3" type="ORF">ACJRO7_019027</name>
</gene>
<dbReference type="SUPFAM" id="SSF51735">
    <property type="entry name" value="NAD(P)-binding Rossmann-fold domains"/>
    <property type="match status" value="1"/>
</dbReference>
<dbReference type="Pfam" id="PF13561">
    <property type="entry name" value="adh_short_C2"/>
    <property type="match status" value="1"/>
</dbReference>
<evidence type="ECO:0000256" key="2">
    <source>
        <dbReference type="ARBA" id="ARBA00023002"/>
    </source>
</evidence>
<dbReference type="Proteomes" id="UP001634007">
    <property type="component" value="Unassembled WGS sequence"/>
</dbReference>
<reference evidence="3 4" key="1">
    <citation type="submission" date="2024-11" db="EMBL/GenBank/DDBJ databases">
        <title>Chromosome-level genome assembly of Eucalyptus globulus Labill. provides insights into its genome evolution.</title>
        <authorList>
            <person name="Li X."/>
        </authorList>
    </citation>
    <scope>NUCLEOTIDE SEQUENCE [LARGE SCALE GENOMIC DNA]</scope>
    <source>
        <strain evidence="3">CL2024</strain>
        <tissue evidence="3">Fresh tender leaves</tissue>
    </source>
</reference>
<evidence type="ECO:0000313" key="3">
    <source>
        <dbReference type="EMBL" id="KAL3743853.1"/>
    </source>
</evidence>
<name>A0ABD3KWR4_EUCGL</name>
<dbReference type="PRINTS" id="PR00080">
    <property type="entry name" value="SDRFAMILY"/>
</dbReference>
<evidence type="ECO:0000256" key="1">
    <source>
        <dbReference type="ARBA" id="ARBA00006484"/>
    </source>
</evidence>
<proteinExistence type="inferred from homology"/>
<sequence length="101" mass="10727">MLPLRGSIINVDSVSSSVGGVASHAYTSSKHAVMGLTRNVATELGRYGIRMNCVSPHFILAPLTKEFFKIDESAGVRVYSNLDGGESTGRRCGEGCYVSGE</sequence>
<dbReference type="PANTHER" id="PTHR43180:SF48">
    <property type="entry name" value="SECOISOLARICIRESINOL DEHYDROGENASE"/>
    <property type="match status" value="1"/>
</dbReference>
<dbReference type="InterPro" id="IPR036291">
    <property type="entry name" value="NAD(P)-bd_dom_sf"/>
</dbReference>
<dbReference type="EMBL" id="JBJKBG010000004">
    <property type="protein sequence ID" value="KAL3743853.1"/>
    <property type="molecule type" value="Genomic_DNA"/>
</dbReference>
<dbReference type="AlphaFoldDB" id="A0ABD3KWR4"/>
<accession>A0ABD3KWR4</accession>
<dbReference type="PRINTS" id="PR00081">
    <property type="entry name" value="GDHRDH"/>
</dbReference>
<keyword evidence="2" id="KW-0560">Oxidoreductase</keyword>
<dbReference type="Gene3D" id="3.40.50.720">
    <property type="entry name" value="NAD(P)-binding Rossmann-like Domain"/>
    <property type="match status" value="1"/>
</dbReference>
<comment type="similarity">
    <text evidence="1">Belongs to the short-chain dehydrogenases/reductases (SDR) family.</text>
</comment>
<dbReference type="PROSITE" id="PS00061">
    <property type="entry name" value="ADH_SHORT"/>
    <property type="match status" value="1"/>
</dbReference>